<evidence type="ECO:0000313" key="2">
    <source>
        <dbReference type="Proteomes" id="UP001311915"/>
    </source>
</evidence>
<dbReference type="AlphaFoldDB" id="A0AAV9LDU3"/>
<proteinExistence type="predicted"/>
<gene>
    <name evidence="1" type="ORF">R3W88_026560</name>
</gene>
<reference evidence="1 2" key="1">
    <citation type="submission" date="2023-10" db="EMBL/GenBank/DDBJ databases">
        <title>Genome-Wide Identification Analysis in wild type Solanum Pinnatisectum Reveals Some Genes Defensing Phytophthora Infestans.</title>
        <authorList>
            <person name="Sun C."/>
        </authorList>
    </citation>
    <scope>NUCLEOTIDE SEQUENCE [LARGE SCALE GENOMIC DNA]</scope>
    <source>
        <strain evidence="1">LQN</strain>
        <tissue evidence="1">Leaf</tissue>
    </source>
</reference>
<organism evidence="1 2">
    <name type="scientific">Solanum pinnatisectum</name>
    <name type="common">tansyleaf nightshade</name>
    <dbReference type="NCBI Taxonomy" id="50273"/>
    <lineage>
        <taxon>Eukaryota</taxon>
        <taxon>Viridiplantae</taxon>
        <taxon>Streptophyta</taxon>
        <taxon>Embryophyta</taxon>
        <taxon>Tracheophyta</taxon>
        <taxon>Spermatophyta</taxon>
        <taxon>Magnoliopsida</taxon>
        <taxon>eudicotyledons</taxon>
        <taxon>Gunneridae</taxon>
        <taxon>Pentapetalae</taxon>
        <taxon>asterids</taxon>
        <taxon>lamiids</taxon>
        <taxon>Solanales</taxon>
        <taxon>Solanaceae</taxon>
        <taxon>Solanoideae</taxon>
        <taxon>Solaneae</taxon>
        <taxon>Solanum</taxon>
    </lineage>
</organism>
<protein>
    <submittedName>
        <fullName evidence="1">Uncharacterized protein</fullName>
    </submittedName>
</protein>
<dbReference type="Proteomes" id="UP001311915">
    <property type="component" value="Unassembled WGS sequence"/>
</dbReference>
<accession>A0AAV9LDU3</accession>
<evidence type="ECO:0000313" key="1">
    <source>
        <dbReference type="EMBL" id="KAK4723781.1"/>
    </source>
</evidence>
<sequence length="99" mass="11159">MVDQIDGPIAFLEYTGPNEESFGAFNKESEGGVEEGDRCIEEGEYINLRAERRTYQRRKRRERIPNDHEEILVGEVGPDLGFDETDVVDKSLKGKVVGG</sequence>
<keyword evidence="2" id="KW-1185">Reference proteome</keyword>
<comment type="caution">
    <text evidence="1">The sequence shown here is derived from an EMBL/GenBank/DDBJ whole genome shotgun (WGS) entry which is preliminary data.</text>
</comment>
<name>A0AAV9LDU3_9SOLN</name>
<dbReference type="EMBL" id="JAWPEI010000006">
    <property type="protein sequence ID" value="KAK4723781.1"/>
    <property type="molecule type" value="Genomic_DNA"/>
</dbReference>